<gene>
    <name evidence="7" type="ORF">SAMN04489764_2636</name>
</gene>
<dbReference type="STRING" id="35622.SAMN04489764_2636"/>
<feature type="transmembrane region" description="Helical" evidence="6">
    <location>
        <begin position="135"/>
        <end position="157"/>
    </location>
</feature>
<feature type="transmembrane region" description="Helical" evidence="6">
    <location>
        <begin position="94"/>
        <end position="115"/>
    </location>
</feature>
<dbReference type="Proteomes" id="UP000217103">
    <property type="component" value="Unassembled WGS sequence"/>
</dbReference>
<dbReference type="Pfam" id="PF01554">
    <property type="entry name" value="MatE"/>
    <property type="match status" value="2"/>
</dbReference>
<reference evidence="7 8" key="1">
    <citation type="submission" date="2016-10" db="EMBL/GenBank/DDBJ databases">
        <authorList>
            <person name="de Groot N.N."/>
        </authorList>
    </citation>
    <scope>NUCLEOTIDE SEQUENCE [LARGE SCALE GENOMIC DNA]</scope>
    <source>
        <strain evidence="7 8">DSM 43794</strain>
    </source>
</reference>
<dbReference type="PANTHER" id="PTHR43298:SF2">
    <property type="entry name" value="FMN_FAD EXPORTER YEEO-RELATED"/>
    <property type="match status" value="1"/>
</dbReference>
<dbReference type="InterPro" id="IPR050222">
    <property type="entry name" value="MATE_MdtK"/>
</dbReference>
<feature type="transmembrane region" description="Helical" evidence="6">
    <location>
        <begin position="319"/>
        <end position="341"/>
    </location>
</feature>
<keyword evidence="8" id="KW-1185">Reference proteome</keyword>
<feature type="transmembrane region" description="Helical" evidence="6">
    <location>
        <begin position="414"/>
        <end position="434"/>
    </location>
</feature>
<protein>
    <recommendedName>
        <fullName evidence="3">Probable multidrug resistance protein NorM</fullName>
    </recommendedName>
    <alternativeName>
        <fullName evidence="5">Multidrug-efflux transporter</fullName>
    </alternativeName>
</protein>
<feature type="transmembrane region" description="Helical" evidence="6">
    <location>
        <begin position="190"/>
        <end position="213"/>
    </location>
</feature>
<accession>A0A1H1EUW1</accession>
<keyword evidence="4" id="KW-0813">Transport</keyword>
<feature type="transmembrane region" description="Helical" evidence="6">
    <location>
        <begin position="55"/>
        <end position="73"/>
    </location>
</feature>
<proteinExistence type="inferred from homology"/>
<evidence type="ECO:0000256" key="1">
    <source>
        <dbReference type="ARBA" id="ARBA00003408"/>
    </source>
</evidence>
<dbReference type="RefSeq" id="WP_093259291.1">
    <property type="nucleotide sequence ID" value="NZ_FNKK01000002.1"/>
</dbReference>
<dbReference type="EMBL" id="FNKK01000002">
    <property type="protein sequence ID" value="SDQ92324.1"/>
    <property type="molecule type" value="Genomic_DNA"/>
</dbReference>
<keyword evidence="6" id="KW-0812">Transmembrane</keyword>
<dbReference type="GO" id="GO:0005886">
    <property type="term" value="C:plasma membrane"/>
    <property type="evidence" value="ECO:0007669"/>
    <property type="project" value="TreeGrafter"/>
</dbReference>
<name>A0A1H1EUW1_9ACTN</name>
<feature type="transmembrane region" description="Helical" evidence="6">
    <location>
        <begin position="381"/>
        <end position="402"/>
    </location>
</feature>
<evidence type="ECO:0000256" key="2">
    <source>
        <dbReference type="ARBA" id="ARBA00010199"/>
    </source>
</evidence>
<dbReference type="GO" id="GO:0042910">
    <property type="term" value="F:xenobiotic transmembrane transporter activity"/>
    <property type="evidence" value="ECO:0007669"/>
    <property type="project" value="InterPro"/>
</dbReference>
<feature type="transmembrane region" description="Helical" evidence="6">
    <location>
        <begin position="233"/>
        <end position="256"/>
    </location>
</feature>
<keyword evidence="6" id="KW-0472">Membrane</keyword>
<organism evidence="7 8">
    <name type="scientific">Thermostaphylospora chromogena</name>
    <dbReference type="NCBI Taxonomy" id="35622"/>
    <lineage>
        <taxon>Bacteria</taxon>
        <taxon>Bacillati</taxon>
        <taxon>Actinomycetota</taxon>
        <taxon>Actinomycetes</taxon>
        <taxon>Streptosporangiales</taxon>
        <taxon>Thermomonosporaceae</taxon>
        <taxon>Thermostaphylospora</taxon>
    </lineage>
</organism>
<dbReference type="PANTHER" id="PTHR43298">
    <property type="entry name" value="MULTIDRUG RESISTANCE PROTEIN NORM-RELATED"/>
    <property type="match status" value="1"/>
</dbReference>
<sequence>MTQTVGVVNGRLSALGLLRLGLPMAGAMAAALAGHFAVLAVLARVGGDALYLRAVYVPLSLVYSAITAGLSMSMQAAAAQEVGAGNPEGVGRQLTGFLVGGLAASAVLGSVLAAGGSAVASLVGVGAADEPAFRAFILAMAPAMLFPVAGEVLAAALRGTGATGLGSAVGLTYLVIEIAGVYLLATVFGWGLMAVPAAVCAAGAAQCGLGVLLCRGRGVRMGRRMRPSAAGRLFLRIGAPVAISYVVLFALNLGYVRILAPFGPDAVAGFSLVYTLQTLIVVPGIGFGSAIAIVMNQARGAGRPEHAWRALRLGMSVTAAGYVLVVLTVVLGGQALLGGLAADPAVAEEARRAFGVIAPTWAFMGCMLTAVAVMEETGYGIAALAGNLLWAGVVLAVGWALTSEAATPVPLYRTMAVANVVGLVVGGPLGLLLLKRTAKAGRGRGDDR</sequence>
<feature type="transmembrane region" description="Helical" evidence="6">
    <location>
        <begin position="276"/>
        <end position="298"/>
    </location>
</feature>
<keyword evidence="6" id="KW-1133">Transmembrane helix</keyword>
<comment type="similarity">
    <text evidence="2">Belongs to the multi antimicrobial extrusion (MATE) (TC 2.A.66.1) family.</text>
</comment>
<dbReference type="AlphaFoldDB" id="A0A1H1EUW1"/>
<feature type="transmembrane region" description="Helical" evidence="6">
    <location>
        <begin position="20"/>
        <end position="43"/>
    </location>
</feature>
<evidence type="ECO:0000313" key="7">
    <source>
        <dbReference type="EMBL" id="SDQ92324.1"/>
    </source>
</evidence>
<feature type="transmembrane region" description="Helical" evidence="6">
    <location>
        <begin position="164"/>
        <end position="184"/>
    </location>
</feature>
<evidence type="ECO:0000256" key="3">
    <source>
        <dbReference type="ARBA" id="ARBA00020268"/>
    </source>
</evidence>
<feature type="transmembrane region" description="Helical" evidence="6">
    <location>
        <begin position="353"/>
        <end position="374"/>
    </location>
</feature>
<evidence type="ECO:0000313" key="8">
    <source>
        <dbReference type="Proteomes" id="UP000217103"/>
    </source>
</evidence>
<evidence type="ECO:0000256" key="5">
    <source>
        <dbReference type="ARBA" id="ARBA00031636"/>
    </source>
</evidence>
<evidence type="ECO:0000256" key="4">
    <source>
        <dbReference type="ARBA" id="ARBA00022448"/>
    </source>
</evidence>
<comment type="function">
    <text evidence="1">Multidrug efflux pump.</text>
</comment>
<evidence type="ECO:0000256" key="6">
    <source>
        <dbReference type="SAM" id="Phobius"/>
    </source>
</evidence>
<dbReference type="InterPro" id="IPR002528">
    <property type="entry name" value="MATE_fam"/>
</dbReference>
<dbReference type="GO" id="GO:0015297">
    <property type="term" value="F:antiporter activity"/>
    <property type="evidence" value="ECO:0007669"/>
    <property type="project" value="InterPro"/>
</dbReference>